<dbReference type="PANTHER" id="PTHR11786:SF0">
    <property type="entry name" value="ARYLAMINE N-ACETYLTRANSFERASE 4-RELATED"/>
    <property type="match status" value="1"/>
</dbReference>
<dbReference type="PRINTS" id="PR01543">
    <property type="entry name" value="ANATRNSFRASE"/>
</dbReference>
<sequence length="251" mass="28847">MFAENFDLAAYFQRIGYTGPVERSLETLHDLMRTQLFAVPFENLDVQAGQVVSMVPEQIVEKIVQQRRGGYCYEVNGLFAMALQALGFSYRFVAARPMFYPVRRPKTHMVLLVEAEGEQYLLDLGFGSYGIRAPIALSHLDTELEQDFDRFKLTLDDKGAYVLQAFVDGQWLSQFGFDCYESEWVDFMPANYLNSTHPDTIFVQKLLVIRHSPQGRDILLGDQLKQIRAEGTQVRQLSEAERDTELQRLLN</sequence>
<evidence type="ECO:0000313" key="4">
    <source>
        <dbReference type="Proteomes" id="UP001595962"/>
    </source>
</evidence>
<keyword evidence="4" id="KW-1185">Reference proteome</keyword>
<protein>
    <submittedName>
        <fullName evidence="3">Arylamine N-acetyltransferase</fullName>
    </submittedName>
</protein>
<comment type="caution">
    <text evidence="3">The sequence shown here is derived from an EMBL/GenBank/DDBJ whole genome shotgun (WGS) entry which is preliminary data.</text>
</comment>
<evidence type="ECO:0000256" key="1">
    <source>
        <dbReference type="ARBA" id="ARBA00006547"/>
    </source>
</evidence>
<dbReference type="InterPro" id="IPR001447">
    <property type="entry name" value="Arylamine_N-AcTrfase"/>
</dbReference>
<dbReference type="PANTHER" id="PTHR11786">
    <property type="entry name" value="N-HYDROXYARYLAMINE O-ACETYLTRANSFERASE"/>
    <property type="match status" value="1"/>
</dbReference>
<dbReference type="Gene3D" id="2.40.128.150">
    <property type="entry name" value="Cysteine proteinases"/>
    <property type="match status" value="1"/>
</dbReference>
<name>A0ABV9JFC7_9GAMM</name>
<dbReference type="RefSeq" id="WP_377330720.1">
    <property type="nucleotide sequence ID" value="NZ_JBHSGB010000001.1"/>
</dbReference>
<gene>
    <name evidence="3" type="ORF">ACFO3I_00175</name>
</gene>
<proteinExistence type="inferred from homology"/>
<dbReference type="EMBL" id="JBHSGB010000001">
    <property type="protein sequence ID" value="MFC4653428.1"/>
    <property type="molecule type" value="Genomic_DNA"/>
</dbReference>
<dbReference type="Gene3D" id="3.30.2140.10">
    <property type="entry name" value="Arylamine N-acetyltransferase"/>
    <property type="match status" value="1"/>
</dbReference>
<dbReference type="Pfam" id="PF00797">
    <property type="entry name" value="Acetyltransf_2"/>
    <property type="match status" value="1"/>
</dbReference>
<accession>A0ABV9JFC7</accession>
<dbReference type="Proteomes" id="UP001595962">
    <property type="component" value="Unassembled WGS sequence"/>
</dbReference>
<organism evidence="3 4">
    <name type="scientific">Rheinheimera marina</name>
    <dbReference type="NCBI Taxonomy" id="1774958"/>
    <lineage>
        <taxon>Bacteria</taxon>
        <taxon>Pseudomonadati</taxon>
        <taxon>Pseudomonadota</taxon>
        <taxon>Gammaproteobacteria</taxon>
        <taxon>Chromatiales</taxon>
        <taxon>Chromatiaceae</taxon>
        <taxon>Rheinheimera</taxon>
    </lineage>
</organism>
<reference evidence="4" key="1">
    <citation type="journal article" date="2019" name="Int. J. Syst. Evol. Microbiol.">
        <title>The Global Catalogue of Microorganisms (GCM) 10K type strain sequencing project: providing services to taxonomists for standard genome sequencing and annotation.</title>
        <authorList>
            <consortium name="The Broad Institute Genomics Platform"/>
            <consortium name="The Broad Institute Genome Sequencing Center for Infectious Disease"/>
            <person name="Wu L."/>
            <person name="Ma J."/>
        </authorList>
    </citation>
    <scope>NUCLEOTIDE SEQUENCE [LARGE SCALE GENOMIC DNA]</scope>
    <source>
        <strain evidence="4">DT28</strain>
    </source>
</reference>
<dbReference type="SUPFAM" id="SSF54001">
    <property type="entry name" value="Cysteine proteinases"/>
    <property type="match status" value="1"/>
</dbReference>
<dbReference type="InterPro" id="IPR038765">
    <property type="entry name" value="Papain-like_cys_pep_sf"/>
</dbReference>
<evidence type="ECO:0000256" key="2">
    <source>
        <dbReference type="RuleBase" id="RU003452"/>
    </source>
</evidence>
<comment type="similarity">
    <text evidence="1 2">Belongs to the arylamine N-acetyltransferase family.</text>
</comment>
<evidence type="ECO:0000313" key="3">
    <source>
        <dbReference type="EMBL" id="MFC4653428.1"/>
    </source>
</evidence>